<dbReference type="EMBL" id="JACVXA010000036">
    <property type="protein sequence ID" value="MBE3638983.1"/>
    <property type="molecule type" value="Genomic_DNA"/>
</dbReference>
<dbReference type="AlphaFoldDB" id="A0A8J7D056"/>
<name>A0A8J7D056_9RHOB</name>
<comment type="caution">
    <text evidence="2">The sequence shown here is derived from an EMBL/GenBank/DDBJ whole genome shotgun (WGS) entry which is preliminary data.</text>
</comment>
<organism evidence="2 3">
    <name type="scientific">Mangrovicoccus algicola</name>
    <dbReference type="NCBI Taxonomy" id="2771008"/>
    <lineage>
        <taxon>Bacteria</taxon>
        <taxon>Pseudomonadati</taxon>
        <taxon>Pseudomonadota</taxon>
        <taxon>Alphaproteobacteria</taxon>
        <taxon>Rhodobacterales</taxon>
        <taxon>Paracoccaceae</taxon>
        <taxon>Mangrovicoccus</taxon>
    </lineage>
</organism>
<feature type="domain" description="N-acetyltransferase" evidence="1">
    <location>
        <begin position="101"/>
        <end position="235"/>
    </location>
</feature>
<evidence type="ECO:0000259" key="1">
    <source>
        <dbReference type="PROSITE" id="PS51186"/>
    </source>
</evidence>
<protein>
    <submittedName>
        <fullName evidence="2">GNAT family N-acetyltransferase</fullName>
    </submittedName>
</protein>
<dbReference type="Pfam" id="PF00583">
    <property type="entry name" value="Acetyltransf_1"/>
    <property type="match status" value="1"/>
</dbReference>
<evidence type="ECO:0000313" key="2">
    <source>
        <dbReference type="EMBL" id="MBE3638983.1"/>
    </source>
</evidence>
<evidence type="ECO:0000313" key="3">
    <source>
        <dbReference type="Proteomes" id="UP000609121"/>
    </source>
</evidence>
<dbReference type="Proteomes" id="UP000609121">
    <property type="component" value="Unassembled WGS sequence"/>
</dbReference>
<dbReference type="SUPFAM" id="SSF55729">
    <property type="entry name" value="Acyl-CoA N-acyltransferases (Nat)"/>
    <property type="match status" value="1"/>
</dbReference>
<sequence>MRRALAATWPAAEEVAMGPFMLRRSAGGGQRVTAARALPGAEGLAAALPRAVAQMQAWGQRPVFQILPDTPGLDALLEGGGWAVGDPTIVHAAPLSAFGGIATPPLSTFAHWPPLAIQEEIWGLGGIGRDRLAVMARVAGPHVSLLARDGDRPAGTAFVAMDGPVAMIHAMEISPALRRRGNAARLLARAAAWAAGRGGEVLALAVTEANAGARALYAGLGMRPVLRYHYRVPAP</sequence>
<dbReference type="Gene3D" id="3.40.630.30">
    <property type="match status" value="1"/>
</dbReference>
<keyword evidence="3" id="KW-1185">Reference proteome</keyword>
<accession>A0A8J7D056</accession>
<dbReference type="PROSITE" id="PS51186">
    <property type="entry name" value="GNAT"/>
    <property type="match status" value="1"/>
</dbReference>
<gene>
    <name evidence="2" type="ORF">ICN82_12295</name>
</gene>
<dbReference type="PANTHER" id="PTHR43072">
    <property type="entry name" value="N-ACETYLTRANSFERASE"/>
    <property type="match status" value="1"/>
</dbReference>
<dbReference type="InterPro" id="IPR000182">
    <property type="entry name" value="GNAT_dom"/>
</dbReference>
<proteinExistence type="predicted"/>
<dbReference type="InterPro" id="IPR016181">
    <property type="entry name" value="Acyl_CoA_acyltransferase"/>
</dbReference>
<dbReference type="PANTHER" id="PTHR43072:SF60">
    <property type="entry name" value="L-2,4-DIAMINOBUTYRIC ACID ACETYLTRANSFERASE"/>
    <property type="match status" value="1"/>
</dbReference>
<reference evidence="2" key="1">
    <citation type="submission" date="2020-09" db="EMBL/GenBank/DDBJ databases">
        <title>A novel bacterium of genus Mangrovicoccus, isolated from South China Sea.</title>
        <authorList>
            <person name="Huang H."/>
            <person name="Mo K."/>
            <person name="Hu Y."/>
        </authorList>
    </citation>
    <scope>NUCLEOTIDE SEQUENCE</scope>
    <source>
        <strain evidence="2">HB182678</strain>
    </source>
</reference>
<dbReference type="GO" id="GO:0016747">
    <property type="term" value="F:acyltransferase activity, transferring groups other than amino-acyl groups"/>
    <property type="evidence" value="ECO:0007669"/>
    <property type="project" value="InterPro"/>
</dbReference>